<sequence length="594" mass="61048">MVDRFLVWFGVCLATAWMSTAALIGAGVAAAEDDSGPDGTTSSESADSPDSQQDSTKPNPEAENLSNDPADSKDPAGPKEKNADETEDAGETEGDVDEEEAGEEEPGEEEPVEEPAANESTGKKDGSDTVETGSVTPKRNALTVENGTADEGQQEKAATVETEAETEAGELTVDPVLQAVERQSVNLDIPAADLIDAPEVAAVAFAAAPSAAAASAAATAPPLTVLLDVIGTVVFNLYALATRLIGGPAVLPPGSNVTVRSSTLRIDCGCADGQGFDVPADWYIPETEEGEEPPQRLIYLQHGFLASGPWYSHTAAALAEQTNSIVVAPSITSNFLDAEACWLGAAPMHEALAKLFDADNTALADSALAAGYTGAIPSRVVLMGHSLGGGAVSGMAGYMTDNETDGRLAGVVLLDGVGLNGAMAADLDKVSLSIPIYQLAAPRYFWNQDGVGTTALLQARPGEYVGVTLVGGSHVDSMRGGNPLIQFSQQLVSGFSTPQNVAAAQQIMVGWVNDMFSGDQATGLYEDDLDEPISTPAGDAIAVALPNSLTKPFFLNFLQPFVSLGDGLFTFDPACVAASTGRSASGSCSASLAA</sequence>
<protein>
    <submittedName>
        <fullName evidence="3">Alpha/beta hydrolase</fullName>
    </submittedName>
</protein>
<evidence type="ECO:0000256" key="1">
    <source>
        <dbReference type="SAM" id="MobiDB-lite"/>
    </source>
</evidence>
<comment type="caution">
    <text evidence="3">The sequence shown here is derived from an EMBL/GenBank/DDBJ whole genome shotgun (WGS) entry which is preliminary data.</text>
</comment>
<keyword evidence="2" id="KW-0732">Signal</keyword>
<evidence type="ECO:0000313" key="3">
    <source>
        <dbReference type="EMBL" id="MCT7658248.1"/>
    </source>
</evidence>
<organism evidence="3 4">
    <name type="scientific">Mycobacterium deserti</name>
    <dbReference type="NCBI Taxonomy" id="2978347"/>
    <lineage>
        <taxon>Bacteria</taxon>
        <taxon>Bacillati</taxon>
        <taxon>Actinomycetota</taxon>
        <taxon>Actinomycetes</taxon>
        <taxon>Mycobacteriales</taxon>
        <taxon>Mycobacteriaceae</taxon>
        <taxon>Mycobacterium</taxon>
    </lineage>
</organism>
<keyword evidence="4" id="KW-1185">Reference proteome</keyword>
<feature type="chain" id="PRO_5045956819" evidence="2">
    <location>
        <begin position="22"/>
        <end position="594"/>
    </location>
</feature>
<feature type="region of interest" description="Disordered" evidence="1">
    <location>
        <begin position="30"/>
        <end position="175"/>
    </location>
</feature>
<feature type="compositionally biased region" description="Polar residues" evidence="1">
    <location>
        <begin position="38"/>
        <end position="69"/>
    </location>
</feature>
<evidence type="ECO:0000256" key="2">
    <source>
        <dbReference type="SAM" id="SignalP"/>
    </source>
</evidence>
<dbReference type="EMBL" id="JAODWD010000002">
    <property type="protein sequence ID" value="MCT7658248.1"/>
    <property type="molecule type" value="Genomic_DNA"/>
</dbReference>
<accession>A0ABT2M7K4</accession>
<dbReference type="SUPFAM" id="SSF53474">
    <property type="entry name" value="alpha/beta-Hydrolases"/>
    <property type="match status" value="1"/>
</dbReference>
<proteinExistence type="predicted"/>
<dbReference type="RefSeq" id="WP_260992313.1">
    <property type="nucleotide sequence ID" value="NZ_JAODWD010000002.1"/>
</dbReference>
<dbReference type="GO" id="GO:0016787">
    <property type="term" value="F:hydrolase activity"/>
    <property type="evidence" value="ECO:0007669"/>
    <property type="project" value="UniProtKB-KW"/>
</dbReference>
<feature type="signal peptide" evidence="2">
    <location>
        <begin position="1"/>
        <end position="21"/>
    </location>
</feature>
<dbReference type="Proteomes" id="UP001206639">
    <property type="component" value="Unassembled WGS sequence"/>
</dbReference>
<dbReference type="Gene3D" id="3.40.50.1820">
    <property type="entry name" value="alpha/beta hydrolase"/>
    <property type="match status" value="1"/>
</dbReference>
<feature type="compositionally biased region" description="Acidic residues" evidence="1">
    <location>
        <begin position="85"/>
        <end position="113"/>
    </location>
</feature>
<gene>
    <name evidence="3" type="ORF">N4S67_07410</name>
</gene>
<name>A0ABT2M7K4_9MYCO</name>
<reference evidence="4" key="1">
    <citation type="submission" date="2023-07" db="EMBL/GenBank/DDBJ databases">
        <authorList>
            <person name="Deng Y."/>
            <person name="Zhang Y.-Q."/>
        </authorList>
    </citation>
    <scope>NUCLEOTIDE SEQUENCE [LARGE SCALE GENOMIC DNA]</scope>
    <source>
        <strain evidence="4">CPCC 205710</strain>
    </source>
</reference>
<keyword evidence="3" id="KW-0378">Hydrolase</keyword>
<dbReference type="InterPro" id="IPR029058">
    <property type="entry name" value="AB_hydrolase_fold"/>
</dbReference>
<feature type="compositionally biased region" description="Basic and acidic residues" evidence="1">
    <location>
        <begin position="70"/>
        <end position="84"/>
    </location>
</feature>
<evidence type="ECO:0000313" key="4">
    <source>
        <dbReference type="Proteomes" id="UP001206639"/>
    </source>
</evidence>